<protein>
    <submittedName>
        <fullName evidence="1">Uncharacterized protein</fullName>
    </submittedName>
</protein>
<dbReference type="Proteomes" id="UP000093352">
    <property type="component" value="Unassembled WGS sequence"/>
</dbReference>
<accession>A0A371IJI0</accession>
<dbReference type="RefSeq" id="WP_024379010.1">
    <property type="nucleotide sequence ID" value="NZ_MBEW02000025.1"/>
</dbReference>
<dbReference type="STRING" id="1871336.BBG48_04200"/>
<evidence type="ECO:0000313" key="1">
    <source>
        <dbReference type="EMBL" id="RDY20642.1"/>
    </source>
</evidence>
<dbReference type="EMBL" id="MBEW02000025">
    <property type="protein sequence ID" value="RDY20642.1"/>
    <property type="molecule type" value="Genomic_DNA"/>
</dbReference>
<sequence>MPQMTKGGKYIFGWSKIKEDGELSFPTMAIKEYKLEKEKYVYIVSGSKQTGGFCVMPEKLLSDSKLNSILVRNKCLAERSLQEGELISYKGRMYGWLSLNGTNVNLPQSLMDSLGVNIGDKLLAIRSSNIAFTMGFRGSLIDKANNFKGKIETF</sequence>
<gene>
    <name evidence="1" type="ORF">BBG48_009070</name>
</gene>
<dbReference type="AlphaFoldDB" id="A0A371IJI0"/>
<proteinExistence type="predicted"/>
<evidence type="ECO:0000313" key="2">
    <source>
        <dbReference type="Proteomes" id="UP000093352"/>
    </source>
</evidence>
<name>A0A371IJI0_9FIRM</name>
<dbReference type="GeneID" id="97031047"/>
<organism evidence="1 2">
    <name type="scientific">Criibacterium bergeronii</name>
    <dbReference type="NCBI Taxonomy" id="1871336"/>
    <lineage>
        <taxon>Bacteria</taxon>
        <taxon>Bacillati</taxon>
        <taxon>Bacillota</taxon>
        <taxon>Clostridia</taxon>
        <taxon>Peptostreptococcales</taxon>
        <taxon>Filifactoraceae</taxon>
        <taxon>Criibacterium</taxon>
    </lineage>
</organism>
<comment type="caution">
    <text evidence="1">The sequence shown here is derived from an EMBL/GenBank/DDBJ whole genome shotgun (WGS) entry which is preliminary data.</text>
</comment>
<reference evidence="1 2" key="1">
    <citation type="journal article" date="2016" name="Genome Announc.">
        <title>Draft Genome Sequence of Criibacterium bergeronii gen. nov., sp. nov., Strain CCRI-22567T, Isolated from a Vaginal Sample from a Woman with Bacterial Vaginosis.</title>
        <authorList>
            <person name="Maheux A.F."/>
            <person name="Berube E."/>
            <person name="Boudreau D.K."/>
            <person name="Raymond F."/>
            <person name="Corbeil J."/>
            <person name="Roy P.H."/>
            <person name="Boissinot M."/>
            <person name="Omar R.F."/>
        </authorList>
    </citation>
    <scope>NUCLEOTIDE SEQUENCE [LARGE SCALE GENOMIC DNA]</scope>
    <source>
        <strain evidence="1 2">CCRI-22567</strain>
    </source>
</reference>
<keyword evidence="2" id="KW-1185">Reference proteome</keyword>